<evidence type="ECO:0000313" key="5">
    <source>
        <dbReference type="Proteomes" id="UP000789595"/>
    </source>
</evidence>
<protein>
    <recommendedName>
        <fullName evidence="2">Rab-GAP TBC domain-containing protein</fullName>
    </recommendedName>
</protein>
<evidence type="ECO:0000313" key="4">
    <source>
        <dbReference type="EMBL" id="CAH0379478.1"/>
    </source>
</evidence>
<dbReference type="Gene3D" id="1.10.472.80">
    <property type="entry name" value="Ypt/Rab-GAP domain of gyp1p, domain 3"/>
    <property type="match status" value="1"/>
</dbReference>
<dbReference type="SMART" id="SM00164">
    <property type="entry name" value="TBC"/>
    <property type="match status" value="1"/>
</dbReference>
<dbReference type="Proteomes" id="UP000789595">
    <property type="component" value="Unassembled WGS sequence"/>
</dbReference>
<dbReference type="SUPFAM" id="SSF47923">
    <property type="entry name" value="Ypt/Rab-GAP domain of gyp1p"/>
    <property type="match status" value="2"/>
</dbReference>
<dbReference type="PANTHER" id="PTHR47219">
    <property type="entry name" value="RAB GTPASE-ACTIVATING PROTEIN 1-LIKE"/>
    <property type="match status" value="1"/>
</dbReference>
<feature type="compositionally biased region" description="Basic residues" evidence="1">
    <location>
        <begin position="498"/>
        <end position="510"/>
    </location>
</feature>
<dbReference type="PROSITE" id="PS50086">
    <property type="entry name" value="TBC_RABGAP"/>
    <property type="match status" value="1"/>
</dbReference>
<name>A0A7S4A4B3_9STRA</name>
<sequence>MEAAPPPPKRRSVGGDATNTAPETAASRKRKSTDAADPMMRAATARRRSLGGKRKSRGSPTTTDATGAASRKRTSVGDGMTSRKRRSLTSDEGVASRVKRRRSLEGAPLFSPPDKEATPKKASPGAAELSFFSPAASAKRSRAWSVRCSARRAADAWSEHDGWLPSKGEEETFMTLVESRGCPPAKRLEAWAAWASGPSTELLLELSSDAALETQISKDVKRTLRGTPYFRDGDGATYLAAFLRTRAAEDTSVGYVQGMNYVAAFCLLVARGDADADANPAPTARDDAARAYDAFRALTGLCRGYYVDGFPALHRDVRVFSDLLSEHLPEIAAHLEKVRAEAMTYAPRFLMALFLHMLPGHVVARLLDCVLAASAVDPAGGSDATSAVLVHALLAVVAAAKDELVATDDFCAAQAALVRAARNTPSFEKLRRRAPCSVEACRAALTRPVPPPQAPPSRSPQRLFPLPPPPPAAPPTGILQNLRSWFENDEYATDTMRRPRLSPRPRRSARRSAGVELSTFAQRAASPVRFALEALSPAPVRGDNPLSRWV</sequence>
<feature type="region of interest" description="Disordered" evidence="1">
    <location>
        <begin position="1"/>
        <end position="125"/>
    </location>
</feature>
<dbReference type="PANTHER" id="PTHR47219:SF9">
    <property type="entry name" value="GTPASE ACTIVATING PROTEIN AND CENTROSOME-ASSOCIATED, ISOFORM B"/>
    <property type="match status" value="1"/>
</dbReference>
<dbReference type="InterPro" id="IPR035969">
    <property type="entry name" value="Rab-GAP_TBC_sf"/>
</dbReference>
<keyword evidence="5" id="KW-1185">Reference proteome</keyword>
<dbReference type="Gene3D" id="1.10.8.270">
    <property type="entry name" value="putative rabgap domain of human tbc1 domain family member 14 like domains"/>
    <property type="match status" value="1"/>
</dbReference>
<feature type="domain" description="Rab-GAP TBC" evidence="2">
    <location>
        <begin position="181"/>
        <end position="374"/>
    </location>
</feature>
<dbReference type="EMBL" id="CAKKNE010000006">
    <property type="protein sequence ID" value="CAH0379478.1"/>
    <property type="molecule type" value="Genomic_DNA"/>
</dbReference>
<dbReference type="InterPro" id="IPR050302">
    <property type="entry name" value="Rab_GAP_TBC_domain"/>
</dbReference>
<gene>
    <name evidence="3" type="ORF">PCAL00307_LOCUS18629</name>
    <name evidence="4" type="ORF">PECAL_6P11030</name>
</gene>
<reference evidence="4" key="2">
    <citation type="submission" date="2021-11" db="EMBL/GenBank/DDBJ databases">
        <authorList>
            <consortium name="Genoscope - CEA"/>
            <person name="William W."/>
        </authorList>
    </citation>
    <scope>NUCLEOTIDE SEQUENCE</scope>
</reference>
<dbReference type="Pfam" id="PF00566">
    <property type="entry name" value="RabGAP-TBC"/>
    <property type="match status" value="1"/>
</dbReference>
<dbReference type="AlphaFoldDB" id="A0A7S4A4B3"/>
<feature type="region of interest" description="Disordered" evidence="1">
    <location>
        <begin position="446"/>
        <end position="475"/>
    </location>
</feature>
<dbReference type="InterPro" id="IPR000195">
    <property type="entry name" value="Rab-GAP-TBC_dom"/>
</dbReference>
<feature type="region of interest" description="Disordered" evidence="1">
    <location>
        <begin position="494"/>
        <end position="516"/>
    </location>
</feature>
<dbReference type="GO" id="GO:0031267">
    <property type="term" value="F:small GTPase binding"/>
    <property type="evidence" value="ECO:0007669"/>
    <property type="project" value="TreeGrafter"/>
</dbReference>
<feature type="compositionally biased region" description="Pro residues" evidence="1">
    <location>
        <begin position="465"/>
        <end position="474"/>
    </location>
</feature>
<evidence type="ECO:0000259" key="2">
    <source>
        <dbReference type="PROSITE" id="PS50086"/>
    </source>
</evidence>
<proteinExistence type="predicted"/>
<dbReference type="EMBL" id="HBIW01021615">
    <property type="protein sequence ID" value="CAE0703182.1"/>
    <property type="molecule type" value="Transcribed_RNA"/>
</dbReference>
<dbReference type="OrthoDB" id="197278at2759"/>
<feature type="compositionally biased region" description="Basic residues" evidence="1">
    <location>
        <begin position="44"/>
        <end position="57"/>
    </location>
</feature>
<accession>A0A7S4A4B3</accession>
<dbReference type="GO" id="GO:0005096">
    <property type="term" value="F:GTPase activator activity"/>
    <property type="evidence" value="ECO:0007669"/>
    <property type="project" value="TreeGrafter"/>
</dbReference>
<evidence type="ECO:0000256" key="1">
    <source>
        <dbReference type="SAM" id="MobiDB-lite"/>
    </source>
</evidence>
<organism evidence="3">
    <name type="scientific">Pelagomonas calceolata</name>
    <dbReference type="NCBI Taxonomy" id="35677"/>
    <lineage>
        <taxon>Eukaryota</taxon>
        <taxon>Sar</taxon>
        <taxon>Stramenopiles</taxon>
        <taxon>Ochrophyta</taxon>
        <taxon>Pelagophyceae</taxon>
        <taxon>Pelagomonadales</taxon>
        <taxon>Pelagomonadaceae</taxon>
        <taxon>Pelagomonas</taxon>
    </lineage>
</organism>
<evidence type="ECO:0000313" key="3">
    <source>
        <dbReference type="EMBL" id="CAE0703182.1"/>
    </source>
</evidence>
<reference evidence="3" key="1">
    <citation type="submission" date="2021-01" db="EMBL/GenBank/DDBJ databases">
        <authorList>
            <person name="Corre E."/>
            <person name="Pelletier E."/>
            <person name="Niang G."/>
            <person name="Scheremetjew M."/>
            <person name="Finn R."/>
            <person name="Kale V."/>
            <person name="Holt S."/>
            <person name="Cochrane G."/>
            <person name="Meng A."/>
            <person name="Brown T."/>
            <person name="Cohen L."/>
        </authorList>
    </citation>
    <scope>NUCLEOTIDE SEQUENCE</scope>
    <source>
        <strain evidence="3">CCMP1756</strain>
    </source>
</reference>
<feature type="compositionally biased region" description="Pro residues" evidence="1">
    <location>
        <begin position="448"/>
        <end position="458"/>
    </location>
</feature>